<sequence>MLDCGAVMSKVDPAVFYWLDNDNCVYGILACHVDDFVWGGTAAFDAVVAKIRASLSVGKETAKAFKYCGMELETNQQEIYLHQESYIDSLTPIEIGAEMAMEKDAGLTPSETSAVRSKVGQLLWVAHQSRPDLLFDVTKIANNRSCGTVGDILDINKVIGKAKTTPSRLKFQKLCESDDKLNVVVYTDAALGNMPDGGSQGGFLIMLVGPSTKFSPIWWNSKKIRRVVRSTLAAETLAMAEGIDTSLFVCTLLSELLYGTSDPSCIPVTCFTDCKSLWEAVRSHKSVSEKRLRLDMNGIKELLNAGQIKTVEWVKTEQQLADCLTKQGASAGFLRRALQTGILC</sequence>
<reference evidence="1" key="1">
    <citation type="submission" date="2021-10" db="EMBL/GenBank/DDBJ databases">
        <title>Tropical sea cucumber genome reveals ecological adaptation and Cuvierian tubules defense mechanism.</title>
        <authorList>
            <person name="Chen T."/>
        </authorList>
    </citation>
    <scope>NUCLEOTIDE SEQUENCE</scope>
    <source>
        <strain evidence="1">Nanhai2018</strain>
        <tissue evidence="1">Muscle</tissue>
    </source>
</reference>
<proteinExistence type="predicted"/>
<dbReference type="InterPro" id="IPR036397">
    <property type="entry name" value="RNaseH_sf"/>
</dbReference>
<organism evidence="1 2">
    <name type="scientific">Holothuria leucospilota</name>
    <name type="common">Black long sea cucumber</name>
    <name type="synonym">Mertensiothuria leucospilota</name>
    <dbReference type="NCBI Taxonomy" id="206669"/>
    <lineage>
        <taxon>Eukaryota</taxon>
        <taxon>Metazoa</taxon>
        <taxon>Echinodermata</taxon>
        <taxon>Eleutherozoa</taxon>
        <taxon>Echinozoa</taxon>
        <taxon>Holothuroidea</taxon>
        <taxon>Aspidochirotacea</taxon>
        <taxon>Aspidochirotida</taxon>
        <taxon>Holothuriidae</taxon>
        <taxon>Holothuria</taxon>
    </lineage>
</organism>
<keyword evidence="2" id="KW-1185">Reference proteome</keyword>
<dbReference type="Proteomes" id="UP001152320">
    <property type="component" value="Chromosome 6"/>
</dbReference>
<name>A0A9Q1C797_HOLLE</name>
<dbReference type="EMBL" id="JAIZAY010000006">
    <property type="protein sequence ID" value="KAJ8040046.1"/>
    <property type="molecule type" value="Genomic_DNA"/>
</dbReference>
<dbReference type="Gene3D" id="3.30.420.10">
    <property type="entry name" value="Ribonuclease H-like superfamily/Ribonuclease H"/>
    <property type="match status" value="1"/>
</dbReference>
<comment type="caution">
    <text evidence="1">The sequence shown here is derived from an EMBL/GenBank/DDBJ whole genome shotgun (WGS) entry which is preliminary data.</text>
</comment>
<dbReference type="OrthoDB" id="409273at2759"/>
<dbReference type="AlphaFoldDB" id="A0A9Q1C797"/>
<gene>
    <name evidence="1" type="ORF">HOLleu_14233</name>
</gene>
<evidence type="ECO:0000313" key="2">
    <source>
        <dbReference type="Proteomes" id="UP001152320"/>
    </source>
</evidence>
<accession>A0A9Q1C797</accession>
<dbReference type="GO" id="GO:0003676">
    <property type="term" value="F:nucleic acid binding"/>
    <property type="evidence" value="ECO:0007669"/>
    <property type="project" value="InterPro"/>
</dbReference>
<dbReference type="CDD" id="cd09272">
    <property type="entry name" value="RNase_HI_RT_Ty1"/>
    <property type="match status" value="1"/>
</dbReference>
<protein>
    <submittedName>
        <fullName evidence="1">Uncharacterized protein</fullName>
    </submittedName>
</protein>
<evidence type="ECO:0000313" key="1">
    <source>
        <dbReference type="EMBL" id="KAJ8040046.1"/>
    </source>
</evidence>